<organism evidence="2 3">
    <name type="scientific">Clavelina lepadiformis</name>
    <name type="common">Light-bulb sea squirt</name>
    <name type="synonym">Ascidia lepadiformis</name>
    <dbReference type="NCBI Taxonomy" id="159417"/>
    <lineage>
        <taxon>Eukaryota</taxon>
        <taxon>Metazoa</taxon>
        <taxon>Chordata</taxon>
        <taxon>Tunicata</taxon>
        <taxon>Ascidiacea</taxon>
        <taxon>Aplousobranchia</taxon>
        <taxon>Clavelinidae</taxon>
        <taxon>Clavelina</taxon>
    </lineage>
</organism>
<sequence length="252" mass="27502">MRLSISKVKDVLILMVLTGLTQIRLINTEFTVKCISGVDSGFEQKTTWSDNCARMCRSPCNSTFETLNSCTNGIEYTSCGSDSTCIQNQGCVCDSPVYISGSLENAFIRSITCSNTSVIVLLNKCVLNLYGFKLANVFIGQPTVVSESEYSSNPPNATCYGTTTYKNGPTYRLAYRFGESNWCNTIREQNSTILTFKNAIQGISGGSTSSVDRSTRLFAPFQCSYYRTFYESVGTVLPSCGNGTTLVNGTCV</sequence>
<dbReference type="Proteomes" id="UP001642483">
    <property type="component" value="Unassembled WGS sequence"/>
</dbReference>
<keyword evidence="1" id="KW-0732">Signal</keyword>
<comment type="caution">
    <text evidence="2">The sequence shown here is derived from an EMBL/GenBank/DDBJ whole genome shotgun (WGS) entry which is preliminary data.</text>
</comment>
<feature type="signal peptide" evidence="1">
    <location>
        <begin position="1"/>
        <end position="28"/>
    </location>
</feature>
<name>A0ABP0GLC0_CLALP</name>
<protein>
    <submittedName>
        <fullName evidence="2">Uncharacterized protein</fullName>
    </submittedName>
</protein>
<evidence type="ECO:0000313" key="3">
    <source>
        <dbReference type="Proteomes" id="UP001642483"/>
    </source>
</evidence>
<accession>A0ABP0GLC0</accession>
<evidence type="ECO:0000256" key="1">
    <source>
        <dbReference type="SAM" id="SignalP"/>
    </source>
</evidence>
<reference evidence="2 3" key="1">
    <citation type="submission" date="2024-02" db="EMBL/GenBank/DDBJ databases">
        <authorList>
            <person name="Daric V."/>
            <person name="Darras S."/>
        </authorList>
    </citation>
    <scope>NUCLEOTIDE SEQUENCE [LARGE SCALE GENOMIC DNA]</scope>
</reference>
<gene>
    <name evidence="2" type="ORF">CVLEPA_LOCUS25652</name>
</gene>
<evidence type="ECO:0000313" key="2">
    <source>
        <dbReference type="EMBL" id="CAK8692380.1"/>
    </source>
</evidence>
<feature type="chain" id="PRO_5045117383" evidence="1">
    <location>
        <begin position="29"/>
        <end position="252"/>
    </location>
</feature>
<keyword evidence="3" id="KW-1185">Reference proteome</keyword>
<dbReference type="EMBL" id="CAWYQH010000130">
    <property type="protein sequence ID" value="CAK8692380.1"/>
    <property type="molecule type" value="Genomic_DNA"/>
</dbReference>
<proteinExistence type="predicted"/>